<protein>
    <submittedName>
        <fullName evidence="1">Uncharacterized protein</fullName>
    </submittedName>
</protein>
<evidence type="ECO:0000313" key="1">
    <source>
        <dbReference type="EMBL" id="AMO96411.1"/>
    </source>
</evidence>
<sequence>MIRLIFLWMQKMHSYVGWARFCAHAEVLQRGHKSVPTLLLGWPCVIASPIPTEKSEEPKK</sequence>
<accession>A0A127PG69</accession>
<evidence type="ECO:0000313" key="2">
    <source>
        <dbReference type="Proteomes" id="UP000072421"/>
    </source>
</evidence>
<organism evidence="1">
    <name type="scientific">Collimonas fungivorans</name>
    <dbReference type="NCBI Taxonomy" id="158899"/>
    <lineage>
        <taxon>Bacteria</taxon>
        <taxon>Pseudomonadati</taxon>
        <taxon>Pseudomonadota</taxon>
        <taxon>Betaproteobacteria</taxon>
        <taxon>Burkholderiales</taxon>
        <taxon>Oxalobacteraceae</taxon>
        <taxon>Collimonas</taxon>
    </lineage>
</organism>
<dbReference type="EMBL" id="CP013232">
    <property type="protein sequence ID" value="AMO96411.1"/>
    <property type="molecule type" value="Genomic_DNA"/>
</dbReference>
<dbReference type="PATRIC" id="fig|158899.10.peg.3762"/>
<name>A0A127PG69_9BURK</name>
<dbReference type="AlphaFoldDB" id="A0A127PG69"/>
<proteinExistence type="predicted"/>
<gene>
    <name evidence="1" type="ORF">CFter6_3789</name>
</gene>
<dbReference type="Proteomes" id="UP000072421">
    <property type="component" value="Chromosome"/>
</dbReference>
<reference evidence="1 2" key="1">
    <citation type="submission" date="2015-11" db="EMBL/GenBank/DDBJ databases">
        <title>Exploring the genomic traits of fungus-feeding bacterial genus Collimonas.</title>
        <authorList>
            <person name="Song C."/>
            <person name="Schmidt R."/>
            <person name="de Jager V."/>
            <person name="Krzyzanowska D."/>
            <person name="Jongedijk E."/>
            <person name="Cankar K."/>
            <person name="Beekwilder J."/>
            <person name="van Veen A."/>
            <person name="de Boer W."/>
            <person name="van Veen J.A."/>
            <person name="Garbeva P."/>
        </authorList>
    </citation>
    <scope>NUCLEOTIDE SEQUENCE [LARGE SCALE GENOMIC DNA]</scope>
    <source>
        <strain evidence="1 2">Ter6</strain>
    </source>
</reference>